<keyword evidence="1" id="KW-0472">Membrane</keyword>
<reference evidence="4" key="1">
    <citation type="submission" date="2016-03" db="EMBL/GenBank/DDBJ databases">
        <authorList>
            <person name="Guldener U."/>
        </authorList>
    </citation>
    <scope>NUCLEOTIDE SEQUENCE [LARGE SCALE GENOMIC DNA]</scope>
    <source>
        <strain evidence="4">04CH-RAC-A.6.1</strain>
    </source>
</reference>
<accession>A0A1E1JVN3</accession>
<feature type="transmembrane region" description="Helical" evidence="1">
    <location>
        <begin position="151"/>
        <end position="174"/>
    </location>
</feature>
<feature type="transmembrane region" description="Helical" evidence="1">
    <location>
        <begin position="343"/>
        <end position="362"/>
    </location>
</feature>
<keyword evidence="1" id="KW-0812">Transmembrane</keyword>
<keyword evidence="4" id="KW-1185">Reference proteome</keyword>
<gene>
    <name evidence="3" type="ORF">RAG0_01114</name>
</gene>
<dbReference type="OrthoDB" id="5819582at2759"/>
<feature type="transmembrane region" description="Helical" evidence="1">
    <location>
        <begin position="297"/>
        <end position="316"/>
    </location>
</feature>
<keyword evidence="3" id="KW-0808">Transferase</keyword>
<name>A0A1E1JVN3_9HELO</name>
<dbReference type="PANTHER" id="PTHR23028">
    <property type="entry name" value="ACETYLTRANSFERASE"/>
    <property type="match status" value="1"/>
</dbReference>
<proteinExistence type="predicted"/>
<evidence type="ECO:0000313" key="4">
    <source>
        <dbReference type="Proteomes" id="UP000178912"/>
    </source>
</evidence>
<feature type="domain" description="Acyltransferase 3" evidence="2">
    <location>
        <begin position="48"/>
        <end position="397"/>
    </location>
</feature>
<evidence type="ECO:0000256" key="1">
    <source>
        <dbReference type="SAM" id="Phobius"/>
    </source>
</evidence>
<dbReference type="GO" id="GO:0016747">
    <property type="term" value="F:acyltransferase activity, transferring groups other than amino-acyl groups"/>
    <property type="evidence" value="ECO:0007669"/>
    <property type="project" value="InterPro"/>
</dbReference>
<dbReference type="PANTHER" id="PTHR23028:SF125">
    <property type="entry name" value="ACYLTRANSFERASE"/>
    <property type="match status" value="1"/>
</dbReference>
<dbReference type="EMBL" id="FJUX01000003">
    <property type="protein sequence ID" value="CZS89883.1"/>
    <property type="molecule type" value="Genomic_DNA"/>
</dbReference>
<feature type="transmembrane region" description="Helical" evidence="1">
    <location>
        <begin position="249"/>
        <end position="276"/>
    </location>
</feature>
<sequence>MASNFDSKWEKQDLSSTTQTAAKWAIDFVRPAIMKRGSGPNKKAMRTAYLDGLRGFAAFLVYWQHHELWPLREVPSSRIMEMGWGYEGKYYFAAFPIVRTFFTGGHFAVAVFFVISGYVLSVKPLQLIHAGEYSKLSENLGSALFRRWIRLHFPIIFITVAYFTSWHLFGIWTLSPAHKPTYREELWNWYIEFKNYSFVFRGGGEAWLTYNFPAWSIPVEFRGSIIVYTSLIAVSRATKNARLCVEMALIYYFMYVVDGWFGAMFMGGVLLCDLDLLARSGNLPRFLTSLEPWKMTFYYGVFVVAMIFSGCPSHIIDMEILRNAPGWNYLALLKPEAPWDQKWFYLFWAAMFLISGIPRIWWLKSFFESSFCQYLGRISFSLYLVHGPILWTLGDRLYCAVGWYKEAHEEFIPDWVNIFPLSHSGPLGLEPAFLVPHLILLPLTLWAAEIVTKICDEPSARFAAWTYSMTLPPPTRPMELHG</sequence>
<protein>
    <submittedName>
        <fullName evidence="3">Related to hard surface induced protein 3 (Sterol glycosyl transferase)</fullName>
    </submittedName>
</protein>
<feature type="transmembrane region" description="Helical" evidence="1">
    <location>
        <begin position="90"/>
        <end position="120"/>
    </location>
</feature>
<dbReference type="Pfam" id="PF01757">
    <property type="entry name" value="Acyl_transf_3"/>
    <property type="match status" value="1"/>
</dbReference>
<organism evidence="3 4">
    <name type="scientific">Rhynchosporium agropyri</name>
    <dbReference type="NCBI Taxonomy" id="914238"/>
    <lineage>
        <taxon>Eukaryota</taxon>
        <taxon>Fungi</taxon>
        <taxon>Dikarya</taxon>
        <taxon>Ascomycota</taxon>
        <taxon>Pezizomycotina</taxon>
        <taxon>Leotiomycetes</taxon>
        <taxon>Helotiales</taxon>
        <taxon>Ploettnerulaceae</taxon>
        <taxon>Rhynchosporium</taxon>
    </lineage>
</organism>
<dbReference type="AlphaFoldDB" id="A0A1E1JVN3"/>
<keyword evidence="1" id="KW-1133">Transmembrane helix</keyword>
<dbReference type="Proteomes" id="UP000178912">
    <property type="component" value="Unassembled WGS sequence"/>
</dbReference>
<dbReference type="InterPro" id="IPR002656">
    <property type="entry name" value="Acyl_transf_3_dom"/>
</dbReference>
<evidence type="ECO:0000313" key="3">
    <source>
        <dbReference type="EMBL" id="CZS89883.1"/>
    </source>
</evidence>
<evidence type="ECO:0000259" key="2">
    <source>
        <dbReference type="Pfam" id="PF01757"/>
    </source>
</evidence>
<dbReference type="InterPro" id="IPR050879">
    <property type="entry name" value="Acyltransferase_3"/>
</dbReference>